<dbReference type="OrthoDB" id="2392202at2759"/>
<dbReference type="GO" id="GO:0006364">
    <property type="term" value="P:rRNA processing"/>
    <property type="evidence" value="ECO:0007669"/>
    <property type="project" value="TreeGrafter"/>
</dbReference>
<dbReference type="PANTHER" id="PTHR11207:SF0">
    <property type="entry name" value="RIBONUCLEASE 3"/>
    <property type="match status" value="1"/>
</dbReference>
<gene>
    <name evidence="9" type="ORF">CY34DRAFT_810470</name>
</gene>
<keyword evidence="4 5" id="KW-0694">RNA-binding</keyword>
<dbReference type="InterPro" id="IPR000999">
    <property type="entry name" value="RNase_III_dom"/>
</dbReference>
<proteinExistence type="predicted"/>
<dbReference type="STRING" id="930992.A0A0D0AZQ0"/>
<evidence type="ECO:0000313" key="10">
    <source>
        <dbReference type="Proteomes" id="UP000054485"/>
    </source>
</evidence>
<evidence type="ECO:0000259" key="8">
    <source>
        <dbReference type="PROSITE" id="PS50142"/>
    </source>
</evidence>
<dbReference type="InterPro" id="IPR036389">
    <property type="entry name" value="RNase_III_sf"/>
</dbReference>
<dbReference type="Pfam" id="PF14622">
    <property type="entry name" value="Ribonucleas_3_3"/>
    <property type="match status" value="1"/>
</dbReference>
<evidence type="ECO:0000256" key="3">
    <source>
        <dbReference type="ARBA" id="ARBA00022801"/>
    </source>
</evidence>
<dbReference type="Gene3D" id="1.10.1520.10">
    <property type="entry name" value="Ribonuclease III domain"/>
    <property type="match status" value="1"/>
</dbReference>
<dbReference type="Proteomes" id="UP000054485">
    <property type="component" value="Unassembled WGS sequence"/>
</dbReference>
<evidence type="ECO:0000256" key="2">
    <source>
        <dbReference type="ARBA" id="ARBA00022759"/>
    </source>
</evidence>
<feature type="domain" description="DRBM" evidence="7">
    <location>
        <begin position="238"/>
        <end position="311"/>
    </location>
</feature>
<evidence type="ECO:0000256" key="6">
    <source>
        <dbReference type="SAM" id="MobiDB-lite"/>
    </source>
</evidence>
<reference evidence="10" key="2">
    <citation type="submission" date="2015-01" db="EMBL/GenBank/DDBJ databases">
        <title>Evolutionary Origins and Diversification of the Mycorrhizal Mutualists.</title>
        <authorList>
            <consortium name="DOE Joint Genome Institute"/>
            <consortium name="Mycorrhizal Genomics Consortium"/>
            <person name="Kohler A."/>
            <person name="Kuo A."/>
            <person name="Nagy L.G."/>
            <person name="Floudas D."/>
            <person name="Copeland A."/>
            <person name="Barry K.W."/>
            <person name="Cichocki N."/>
            <person name="Veneault-Fourrey C."/>
            <person name="LaButti K."/>
            <person name="Lindquist E.A."/>
            <person name="Lipzen A."/>
            <person name="Lundell T."/>
            <person name="Morin E."/>
            <person name="Murat C."/>
            <person name="Riley R."/>
            <person name="Ohm R."/>
            <person name="Sun H."/>
            <person name="Tunlid A."/>
            <person name="Henrissat B."/>
            <person name="Grigoriev I.V."/>
            <person name="Hibbett D.S."/>
            <person name="Martin F."/>
        </authorList>
    </citation>
    <scope>NUCLEOTIDE SEQUENCE [LARGE SCALE GENOMIC DNA]</scope>
    <source>
        <strain evidence="10">UH-Slu-Lm8-n1</strain>
    </source>
</reference>
<keyword evidence="2" id="KW-0255">Endonuclease</keyword>
<evidence type="ECO:0000259" key="7">
    <source>
        <dbReference type="PROSITE" id="PS50137"/>
    </source>
</evidence>
<dbReference type="FunCoup" id="A0A0D0AZQ0">
    <property type="interactions" value="250"/>
</dbReference>
<dbReference type="SUPFAM" id="SSF69065">
    <property type="entry name" value="RNase III domain-like"/>
    <property type="match status" value="1"/>
</dbReference>
<sequence>MSIKYVGSSIYWLTLLSRVPNDIRIMLLSDSPPSILHPVFSTAQPFPPLPDINKESIRTQVFTHRSYYGRPNHVFEDHPQDPSPDNEKYEHLGDTVLGLVVTELLLEMYPNLRVGPSTKIRALVVGNSTLADISRMYDLPARLRLHPAQAITLRASVNIQADVFESYVGGLYLEQDLPGVQPWLKALFTPYATEAYKRVREQHRLPPLPTTSALVALDSVLSSPPPSPPHPRPGATPTTIGHLALFNQQLQKANRIVEWIYADGIGEGTKTTPIWIVKCEVDGEVYGRGQGGTKKAARNEAAKEGLKKMGIEV</sequence>
<dbReference type="CDD" id="cd00593">
    <property type="entry name" value="RIBOc"/>
    <property type="match status" value="1"/>
</dbReference>
<dbReference type="PROSITE" id="PS50137">
    <property type="entry name" value="DS_RBD"/>
    <property type="match status" value="1"/>
</dbReference>
<dbReference type="SMART" id="SM00535">
    <property type="entry name" value="RIBOc"/>
    <property type="match status" value="1"/>
</dbReference>
<dbReference type="GO" id="GO:0034475">
    <property type="term" value="P:U4 snRNA 3'-end processing"/>
    <property type="evidence" value="ECO:0007669"/>
    <property type="project" value="TreeGrafter"/>
</dbReference>
<accession>A0A0D0AZQ0</accession>
<dbReference type="PROSITE" id="PS50142">
    <property type="entry name" value="RNASE_3_2"/>
    <property type="match status" value="1"/>
</dbReference>
<protein>
    <submittedName>
        <fullName evidence="9">Uncharacterized protein</fullName>
    </submittedName>
</protein>
<evidence type="ECO:0000256" key="1">
    <source>
        <dbReference type="ARBA" id="ARBA00022722"/>
    </source>
</evidence>
<dbReference type="GO" id="GO:0003723">
    <property type="term" value="F:RNA binding"/>
    <property type="evidence" value="ECO:0007669"/>
    <property type="project" value="UniProtKB-UniRule"/>
</dbReference>
<dbReference type="InParanoid" id="A0A0D0AZQ0"/>
<dbReference type="Gene3D" id="3.30.160.20">
    <property type="match status" value="1"/>
</dbReference>
<feature type="domain" description="RNase III" evidence="8">
    <location>
        <begin position="52"/>
        <end position="176"/>
    </location>
</feature>
<dbReference type="Pfam" id="PF00035">
    <property type="entry name" value="dsrm"/>
    <property type="match status" value="1"/>
</dbReference>
<dbReference type="GO" id="GO:0006369">
    <property type="term" value="P:termination of RNA polymerase II transcription"/>
    <property type="evidence" value="ECO:0007669"/>
    <property type="project" value="TreeGrafter"/>
</dbReference>
<dbReference type="HOGENOM" id="CLU_000907_2_0_1"/>
<keyword evidence="3" id="KW-0378">Hydrolase</keyword>
<organism evidence="9 10">
    <name type="scientific">Suillus luteus UH-Slu-Lm8-n1</name>
    <dbReference type="NCBI Taxonomy" id="930992"/>
    <lineage>
        <taxon>Eukaryota</taxon>
        <taxon>Fungi</taxon>
        <taxon>Dikarya</taxon>
        <taxon>Basidiomycota</taxon>
        <taxon>Agaricomycotina</taxon>
        <taxon>Agaricomycetes</taxon>
        <taxon>Agaricomycetidae</taxon>
        <taxon>Boletales</taxon>
        <taxon>Suillineae</taxon>
        <taxon>Suillaceae</taxon>
        <taxon>Suillus</taxon>
    </lineage>
</organism>
<feature type="compositionally biased region" description="Pro residues" evidence="6">
    <location>
        <begin position="223"/>
        <end position="234"/>
    </location>
</feature>
<evidence type="ECO:0000256" key="4">
    <source>
        <dbReference type="ARBA" id="ARBA00022884"/>
    </source>
</evidence>
<dbReference type="AlphaFoldDB" id="A0A0D0AZQ0"/>
<feature type="region of interest" description="Disordered" evidence="6">
    <location>
        <begin position="219"/>
        <end position="238"/>
    </location>
</feature>
<keyword evidence="1" id="KW-0540">Nuclease</keyword>
<dbReference type="EMBL" id="KN835462">
    <property type="protein sequence ID" value="KIK37308.1"/>
    <property type="molecule type" value="Genomic_DNA"/>
</dbReference>
<name>A0A0D0AZQ0_9AGAM</name>
<dbReference type="GO" id="GO:0005654">
    <property type="term" value="C:nucleoplasm"/>
    <property type="evidence" value="ECO:0007669"/>
    <property type="project" value="TreeGrafter"/>
</dbReference>
<evidence type="ECO:0000256" key="5">
    <source>
        <dbReference type="PROSITE-ProRule" id="PRU00266"/>
    </source>
</evidence>
<keyword evidence="10" id="KW-1185">Reference proteome</keyword>
<dbReference type="GO" id="GO:0004525">
    <property type="term" value="F:ribonuclease III activity"/>
    <property type="evidence" value="ECO:0007669"/>
    <property type="project" value="InterPro"/>
</dbReference>
<dbReference type="SUPFAM" id="SSF54768">
    <property type="entry name" value="dsRNA-binding domain-like"/>
    <property type="match status" value="1"/>
</dbReference>
<dbReference type="InterPro" id="IPR014720">
    <property type="entry name" value="dsRBD_dom"/>
</dbReference>
<dbReference type="PANTHER" id="PTHR11207">
    <property type="entry name" value="RIBONUCLEASE III"/>
    <property type="match status" value="1"/>
</dbReference>
<reference evidence="9 10" key="1">
    <citation type="submission" date="2014-04" db="EMBL/GenBank/DDBJ databases">
        <authorList>
            <consortium name="DOE Joint Genome Institute"/>
            <person name="Kuo A."/>
            <person name="Ruytinx J."/>
            <person name="Rineau F."/>
            <person name="Colpaert J."/>
            <person name="Kohler A."/>
            <person name="Nagy L.G."/>
            <person name="Floudas D."/>
            <person name="Copeland A."/>
            <person name="Barry K.W."/>
            <person name="Cichocki N."/>
            <person name="Veneault-Fourrey C."/>
            <person name="LaButti K."/>
            <person name="Lindquist E.A."/>
            <person name="Lipzen A."/>
            <person name="Lundell T."/>
            <person name="Morin E."/>
            <person name="Murat C."/>
            <person name="Sun H."/>
            <person name="Tunlid A."/>
            <person name="Henrissat B."/>
            <person name="Grigoriev I.V."/>
            <person name="Hibbett D.S."/>
            <person name="Martin F."/>
            <person name="Nordberg H.P."/>
            <person name="Cantor M.N."/>
            <person name="Hua S.X."/>
        </authorList>
    </citation>
    <scope>NUCLEOTIDE SEQUENCE [LARGE SCALE GENOMIC DNA]</scope>
    <source>
        <strain evidence="9 10">UH-Slu-Lm8-n1</strain>
    </source>
</reference>
<evidence type="ECO:0000313" key="9">
    <source>
        <dbReference type="EMBL" id="KIK37308.1"/>
    </source>
</evidence>